<dbReference type="Proteomes" id="UP000812270">
    <property type="component" value="Unassembled WGS sequence"/>
</dbReference>
<keyword evidence="2" id="KW-1185">Reference proteome</keyword>
<evidence type="ECO:0000313" key="2">
    <source>
        <dbReference type="Proteomes" id="UP000812270"/>
    </source>
</evidence>
<gene>
    <name evidence="1" type="ORF">KTO63_25040</name>
</gene>
<dbReference type="AlphaFoldDB" id="A0A9E2SFU5"/>
<comment type="caution">
    <text evidence="1">The sequence shown here is derived from an EMBL/GenBank/DDBJ whole genome shotgun (WGS) entry which is preliminary data.</text>
</comment>
<evidence type="ECO:0008006" key="3">
    <source>
        <dbReference type="Google" id="ProtNLM"/>
    </source>
</evidence>
<organism evidence="1 2">
    <name type="scientific">Pinibacter aurantiacus</name>
    <dbReference type="NCBI Taxonomy" id="2851599"/>
    <lineage>
        <taxon>Bacteria</taxon>
        <taxon>Pseudomonadati</taxon>
        <taxon>Bacteroidota</taxon>
        <taxon>Chitinophagia</taxon>
        <taxon>Chitinophagales</taxon>
        <taxon>Chitinophagaceae</taxon>
        <taxon>Pinibacter</taxon>
    </lineage>
</organism>
<reference evidence="1" key="1">
    <citation type="submission" date="2021-06" db="EMBL/GenBank/DDBJ databases">
        <authorList>
            <person name="Huq M.A."/>
        </authorList>
    </citation>
    <scope>NUCLEOTIDE SEQUENCE</scope>
    <source>
        <strain evidence="1">MAH-26</strain>
    </source>
</reference>
<proteinExistence type="predicted"/>
<dbReference type="EMBL" id="JAHSPG010000018">
    <property type="protein sequence ID" value="MBV4360455.1"/>
    <property type="molecule type" value="Genomic_DNA"/>
</dbReference>
<dbReference type="Pfam" id="PF07494">
    <property type="entry name" value="Reg_prop"/>
    <property type="match status" value="2"/>
</dbReference>
<accession>A0A9E2SFU5</accession>
<dbReference type="InterPro" id="IPR011110">
    <property type="entry name" value="Reg_prop"/>
</dbReference>
<sequence>MKKIVYLFLLISLCVGCKKTDMQEEPQGQKDDWVIYNTSNSGLPDNQINAIAVDKNNIAWAGTPKGLAYLENGSWKFFDTSNSPLPSSFIRAVAVEEVNIIWIGTDKGVARYDNGNWQVFTSDNSPFSNNAVMCITYNKVNKTVWVGFEGGELASISAQTSWKVIDAGSDLVLSMSADQNGDLWVGTFNSFAFTGTIKKWQNNKWTSFRLPEMGYPSAFPYALTVDNNNNVLAALSGTSVKNVIRQKNSRWEEMATPENAGGFKTLICENDVTWVGGNYLYKLENEHHFPLAIPGANSGILSMTADTKGKKWLGTLYSGVVTYE</sequence>
<name>A0A9E2SFU5_9BACT</name>
<protein>
    <recommendedName>
        <fullName evidence="3">Two component regulator propeller</fullName>
    </recommendedName>
</protein>
<evidence type="ECO:0000313" key="1">
    <source>
        <dbReference type="EMBL" id="MBV4360455.1"/>
    </source>
</evidence>
<dbReference type="RefSeq" id="WP_217794848.1">
    <property type="nucleotide sequence ID" value="NZ_JAHSPG010000018.1"/>
</dbReference>